<name>A0A9W7GGA8_9STRA</name>
<keyword evidence="3" id="KW-1185">Reference proteome</keyword>
<reference evidence="3" key="1">
    <citation type="journal article" date="2023" name="Commun. Biol.">
        <title>Genome analysis of Parmales, the sister group of diatoms, reveals the evolutionary specialization of diatoms from phago-mixotrophs to photoautotrophs.</title>
        <authorList>
            <person name="Ban H."/>
            <person name="Sato S."/>
            <person name="Yoshikawa S."/>
            <person name="Yamada K."/>
            <person name="Nakamura Y."/>
            <person name="Ichinomiya M."/>
            <person name="Sato N."/>
            <person name="Blanc-Mathieu R."/>
            <person name="Endo H."/>
            <person name="Kuwata A."/>
            <person name="Ogata H."/>
        </authorList>
    </citation>
    <scope>NUCLEOTIDE SEQUENCE [LARGE SCALE GENOMIC DNA]</scope>
</reference>
<organism evidence="2 3">
    <name type="scientific">Triparma columacea</name>
    <dbReference type="NCBI Taxonomy" id="722753"/>
    <lineage>
        <taxon>Eukaryota</taxon>
        <taxon>Sar</taxon>
        <taxon>Stramenopiles</taxon>
        <taxon>Ochrophyta</taxon>
        <taxon>Bolidophyceae</taxon>
        <taxon>Parmales</taxon>
        <taxon>Triparmaceae</taxon>
        <taxon>Triparma</taxon>
    </lineage>
</organism>
<dbReference type="OrthoDB" id="206520at2759"/>
<evidence type="ECO:0000256" key="1">
    <source>
        <dbReference type="SAM" id="MobiDB-lite"/>
    </source>
</evidence>
<evidence type="ECO:0000313" key="2">
    <source>
        <dbReference type="EMBL" id="GMI44917.1"/>
    </source>
</evidence>
<dbReference type="EMBL" id="BRYA01000232">
    <property type="protein sequence ID" value="GMI44917.1"/>
    <property type="molecule type" value="Genomic_DNA"/>
</dbReference>
<comment type="caution">
    <text evidence="2">The sequence shown here is derived from an EMBL/GenBank/DDBJ whole genome shotgun (WGS) entry which is preliminary data.</text>
</comment>
<accession>A0A9W7GGA8</accession>
<sequence length="303" mass="35581">MSYTLRQEIQRESNRNTNGVVYHSRMMYLTPAEAVGVTGISPQKGSPTKAQPLVKKQYNPTEYRKQPCPNHRLVPTLELMTRPEALRFSYLMQHDPKGRIKKMDTLEKKVDPEEVKKREEIMRKIREAEIKADIKKKEELKKKVGKVKVKAARISSLFARDSFSFHDDSESWQKMIFGGSEDEHEDHDDEDDQGKEGDSLDLVMDDMEQYKKRRAAREKQREHTEEGADGEKIVIHSKDHENNTDYFNSRKTKVAQHNHFGRSHQKTFEDLDDGSYPETFSFMNDWVDDSTTKWLKKNKVEKW</sequence>
<dbReference type="AlphaFoldDB" id="A0A9W7GGA8"/>
<protein>
    <submittedName>
        <fullName evidence="2">Uncharacterized protein</fullName>
    </submittedName>
</protein>
<gene>
    <name evidence="2" type="ORF">TrCOL_g2710</name>
</gene>
<feature type="region of interest" description="Disordered" evidence="1">
    <location>
        <begin position="180"/>
        <end position="245"/>
    </location>
</feature>
<feature type="compositionally biased region" description="Basic and acidic residues" evidence="1">
    <location>
        <begin position="217"/>
        <end position="243"/>
    </location>
</feature>
<feature type="compositionally biased region" description="Acidic residues" evidence="1">
    <location>
        <begin position="180"/>
        <end position="193"/>
    </location>
</feature>
<evidence type="ECO:0000313" key="3">
    <source>
        <dbReference type="Proteomes" id="UP001165065"/>
    </source>
</evidence>
<proteinExistence type="predicted"/>
<dbReference type="Proteomes" id="UP001165065">
    <property type="component" value="Unassembled WGS sequence"/>
</dbReference>